<evidence type="ECO:0000313" key="3">
    <source>
        <dbReference type="Proteomes" id="UP000315343"/>
    </source>
</evidence>
<dbReference type="GO" id="GO:0003677">
    <property type="term" value="F:DNA binding"/>
    <property type="evidence" value="ECO:0007669"/>
    <property type="project" value="InterPro"/>
</dbReference>
<dbReference type="InterPro" id="IPR010994">
    <property type="entry name" value="RuvA_2-like"/>
</dbReference>
<dbReference type="SMART" id="SM00278">
    <property type="entry name" value="HhH1"/>
    <property type="match status" value="2"/>
</dbReference>
<dbReference type="Proteomes" id="UP000315343">
    <property type="component" value="Unassembled WGS sequence"/>
</dbReference>
<feature type="domain" description="Helix-hairpin-helix DNA-binding motif class 1" evidence="1">
    <location>
        <begin position="173"/>
        <end position="192"/>
    </location>
</feature>
<evidence type="ECO:0000259" key="1">
    <source>
        <dbReference type="SMART" id="SM00278"/>
    </source>
</evidence>
<dbReference type="InterPro" id="IPR051675">
    <property type="entry name" value="Endo/Exo/Phosphatase_dom_1"/>
</dbReference>
<proteinExistence type="predicted"/>
<gene>
    <name evidence="2" type="ORF">LY60_02160</name>
</gene>
<dbReference type="EMBL" id="VLKH01000005">
    <property type="protein sequence ID" value="TWH79841.1"/>
    <property type="molecule type" value="Genomic_DNA"/>
</dbReference>
<comment type="caution">
    <text evidence="2">The sequence shown here is derived from an EMBL/GenBank/DDBJ whole genome shotgun (WGS) entry which is preliminary data.</text>
</comment>
<dbReference type="InterPro" id="IPR004509">
    <property type="entry name" value="Competence_ComEA_HhH"/>
</dbReference>
<dbReference type="GO" id="GO:0015628">
    <property type="term" value="P:protein secretion by the type II secretion system"/>
    <property type="evidence" value="ECO:0007669"/>
    <property type="project" value="TreeGrafter"/>
</dbReference>
<keyword evidence="3" id="KW-1185">Reference proteome</keyword>
<reference evidence="2 3" key="1">
    <citation type="submission" date="2019-07" db="EMBL/GenBank/DDBJ databases">
        <title>Genomic Encyclopedia of Type Strains, Phase I: the one thousand microbial genomes (KMG-I) project.</title>
        <authorList>
            <person name="Kyrpides N."/>
        </authorList>
    </citation>
    <scope>NUCLEOTIDE SEQUENCE [LARGE SCALE GENOMIC DNA]</scope>
    <source>
        <strain evidence="2 3">DSM 13558</strain>
    </source>
</reference>
<dbReference type="RefSeq" id="WP_170226177.1">
    <property type="nucleotide sequence ID" value="NZ_JAYFNS010000022.1"/>
</dbReference>
<sequence length="197" mass="21749">MNNSIYKKGLAVVLIIALIVMATLGIKLSVKENEIMYTSSPDMTNNDTVLDNAEEELSCIYVDIDGAVNNPGVYEFTKGDRVIDAIDKAGGLKDTAYTKNINKARKLVDGEKIYIFDEGENIVPLNLYNDGSEGKININTATKDNLMSLPGIGEVYAQRIIDYRNGKLFSSIEEIKEVQGIGDKIFEKIKDSITINN</sequence>
<dbReference type="GO" id="GO:0006281">
    <property type="term" value="P:DNA repair"/>
    <property type="evidence" value="ECO:0007669"/>
    <property type="project" value="InterPro"/>
</dbReference>
<feature type="domain" description="Helix-hairpin-helix DNA-binding motif class 1" evidence="1">
    <location>
        <begin position="144"/>
        <end position="163"/>
    </location>
</feature>
<dbReference type="Gene3D" id="3.10.560.10">
    <property type="entry name" value="Outer membrane lipoprotein wza domain like"/>
    <property type="match status" value="1"/>
</dbReference>
<dbReference type="Gene3D" id="1.10.150.310">
    <property type="entry name" value="Tex RuvX-like domain-like"/>
    <property type="match status" value="1"/>
</dbReference>
<dbReference type="PANTHER" id="PTHR21180:SF32">
    <property type="entry name" value="ENDONUCLEASE_EXONUCLEASE_PHOSPHATASE FAMILY DOMAIN-CONTAINING PROTEIN 1"/>
    <property type="match status" value="1"/>
</dbReference>
<dbReference type="Pfam" id="PF10531">
    <property type="entry name" value="SLBB"/>
    <property type="match status" value="1"/>
</dbReference>
<dbReference type="PANTHER" id="PTHR21180">
    <property type="entry name" value="ENDONUCLEASE/EXONUCLEASE/PHOSPHATASE FAMILY DOMAIN-CONTAINING PROTEIN 1"/>
    <property type="match status" value="1"/>
</dbReference>
<dbReference type="AlphaFoldDB" id="A0A562J9H1"/>
<dbReference type="Pfam" id="PF12836">
    <property type="entry name" value="HHH_3"/>
    <property type="match status" value="1"/>
</dbReference>
<name>A0A562J9H1_9FIRM</name>
<organism evidence="2 3">
    <name type="scientific">Sedimentibacter saalensis</name>
    <dbReference type="NCBI Taxonomy" id="130788"/>
    <lineage>
        <taxon>Bacteria</taxon>
        <taxon>Bacillati</taxon>
        <taxon>Bacillota</taxon>
        <taxon>Tissierellia</taxon>
        <taxon>Sedimentibacter</taxon>
    </lineage>
</organism>
<dbReference type="SUPFAM" id="SSF47781">
    <property type="entry name" value="RuvA domain 2-like"/>
    <property type="match status" value="1"/>
</dbReference>
<dbReference type="GO" id="GO:0015627">
    <property type="term" value="C:type II protein secretion system complex"/>
    <property type="evidence" value="ECO:0007669"/>
    <property type="project" value="TreeGrafter"/>
</dbReference>
<evidence type="ECO:0000313" key="2">
    <source>
        <dbReference type="EMBL" id="TWH79841.1"/>
    </source>
</evidence>
<accession>A0A562J9H1</accession>
<dbReference type="InterPro" id="IPR003583">
    <property type="entry name" value="Hlx-hairpin-Hlx_DNA-bd_motif"/>
</dbReference>
<dbReference type="NCBIfam" id="TIGR00426">
    <property type="entry name" value="competence protein ComEA helix-hairpin-helix repeat region"/>
    <property type="match status" value="1"/>
</dbReference>
<protein>
    <submittedName>
        <fullName evidence="2">Competence protein ComEA</fullName>
    </submittedName>
</protein>
<dbReference type="InterPro" id="IPR019554">
    <property type="entry name" value="Soluble_ligand-bd"/>
</dbReference>